<sequence>MSDQTSTPSRPGSPVAPLPDIGPSKPYRFTWDNNRRPGPASVSGTSEGHGDYFPSHIRPELFNVSTTSLGMGALPSQWSSATQGFNAISTVLNHPHKRSAPPKAHATVPTVPPSDLPRVRRKDFESYLSAVAPEWERFEKNAEVGHDGGAEMDNRPLQSPQFRWVTPDTPKSPRTPRHIPGKSLPPLESVPAVFFGRDFNLGDPQTFALETEQQGDDGNPSDPAALAHSLPLLEKLSHHADTIELHLIREISRRSSSFFAALTNLNNLQTESEQCLDRIQRLRGMLKNVDEKRAKRGLEVVQKQLKVRNLAVVQEGLQTVKGVQEMLGVARGLAAANEWTESLDVVEGINSLWEPELEPVASTTLTRPTTKRAISSFSGVGGTAPLPAVLESPVEERHDQPKAQRRIPLSLLNAFASLPEDLRVLTLEITTSLTSELIQVLKSDLQVRMGNGSLKDDVEMGRVNQSFRDRLRPLLHGLKRTNGVREFTSMWRDVVIGDIKGGVKRHLPLSGDIDEEQANSSSKSAIERAAGLKQYLCSMAHSEFAGIIHAIYATLLNGIQGLQTQGSIFVEVLDTFLTKGDGVSADVQSDFSDILSAATETAHLQTSKVISIRAEQHASLDLFDFMSIFSETWEFVIQTEVICRRMIVGLRGVIVSQAKSFLQTSHASRVSQSARLVEDEQWVAAEITPALQNVVNVLVDAAVRDPPELVLKDNPAPSSPLPAPISPTPSSPKVGKNGTGSKHLRIEDRTYFAVSATLQTLVLLTDYLKIIINLSLITTDAVGRVIEFLKAFNSRTCQVVLGAGAMRSAGLKNITAKHLALASQSLSIIIALIPYVRETKEGKYMTVLLIQYPTNLMTCLQDYQEHQNEIHAKLIAIMGDRLIAHCKSLQTVDWTVPRQSVNEYMELLVKETATLHKVLSRYLPAPVIEYVMSQVFASINHRLSEEYGKIELPDQAAKDRMLQDARYLHQKLSVLKNVGAPTGMLETVVSEKAVPRKGNARSPGESANDRLKGIFGRKENAASVDARPSSPHSPPAGVEKVQSGLPPLPATPTPPPAPEKETNGPLKSIQSPPPTPAEKPEPARTPGENGLPNPLPELNTNPTPVPKPTPTPGPAHGVENGTVPVPEGSAGSPAGLLNGDSSL</sequence>
<evidence type="ECO:0000256" key="7">
    <source>
        <dbReference type="SAM" id="MobiDB-lite"/>
    </source>
</evidence>
<keyword evidence="3" id="KW-0813">Transport</keyword>
<dbReference type="STRING" id="50990.A0A4Y7QCN0"/>
<feature type="domain" description="Vacuolar protein sorting-associated protein 54 C-terminal" evidence="8">
    <location>
        <begin position="749"/>
        <end position="881"/>
    </location>
</feature>
<accession>A0A4Y7QCN0</accession>
<feature type="compositionally biased region" description="Low complexity" evidence="7">
    <location>
        <begin position="1084"/>
        <end position="1102"/>
    </location>
</feature>
<dbReference type="Proteomes" id="UP000294933">
    <property type="component" value="Unassembled WGS sequence"/>
</dbReference>
<feature type="compositionally biased region" description="Basic and acidic residues" evidence="7">
    <location>
        <begin position="1007"/>
        <end position="1020"/>
    </location>
</feature>
<dbReference type="EMBL" id="ML170165">
    <property type="protein sequence ID" value="TDL25021.1"/>
    <property type="molecule type" value="Genomic_DNA"/>
</dbReference>
<feature type="compositionally biased region" description="Pro residues" evidence="7">
    <location>
        <begin position="1103"/>
        <end position="1113"/>
    </location>
</feature>
<dbReference type="Gene3D" id="6.10.250.860">
    <property type="match status" value="1"/>
</dbReference>
<dbReference type="PANTHER" id="PTHR12965">
    <property type="entry name" value="VACUOLAR PROTEIN SORTING 54"/>
    <property type="match status" value="1"/>
</dbReference>
<evidence type="ECO:0000256" key="4">
    <source>
        <dbReference type="ARBA" id="ARBA00022927"/>
    </source>
</evidence>
<feature type="region of interest" description="Disordered" evidence="7">
    <location>
        <begin position="1"/>
        <end position="52"/>
    </location>
</feature>
<dbReference type="GO" id="GO:0015031">
    <property type="term" value="P:protein transport"/>
    <property type="evidence" value="ECO:0007669"/>
    <property type="project" value="UniProtKB-KW"/>
</dbReference>
<organism evidence="9 10">
    <name type="scientific">Rickenella mellea</name>
    <dbReference type="NCBI Taxonomy" id="50990"/>
    <lineage>
        <taxon>Eukaryota</taxon>
        <taxon>Fungi</taxon>
        <taxon>Dikarya</taxon>
        <taxon>Basidiomycota</taxon>
        <taxon>Agaricomycotina</taxon>
        <taxon>Agaricomycetes</taxon>
        <taxon>Hymenochaetales</taxon>
        <taxon>Rickenellaceae</taxon>
        <taxon>Rickenella</taxon>
    </lineage>
</organism>
<feature type="compositionally biased region" description="Pro residues" evidence="7">
    <location>
        <begin position="717"/>
        <end position="730"/>
    </location>
</feature>
<dbReference type="OrthoDB" id="10259024at2759"/>
<feature type="region of interest" description="Disordered" evidence="7">
    <location>
        <begin position="713"/>
        <end position="740"/>
    </location>
</feature>
<keyword evidence="4" id="KW-0653">Protein transport</keyword>
<dbReference type="Pfam" id="PF07928">
    <property type="entry name" value="Vps54"/>
    <property type="match status" value="1"/>
</dbReference>
<gene>
    <name evidence="9" type="ORF">BD410DRAFT_837898</name>
</gene>
<evidence type="ECO:0000256" key="6">
    <source>
        <dbReference type="ARBA" id="ARBA00023054"/>
    </source>
</evidence>
<feature type="region of interest" description="Disordered" evidence="7">
    <location>
        <begin position="145"/>
        <end position="185"/>
    </location>
</feature>
<dbReference type="GO" id="GO:0005829">
    <property type="term" value="C:cytosol"/>
    <property type="evidence" value="ECO:0007669"/>
    <property type="project" value="GOC"/>
</dbReference>
<feature type="compositionally biased region" description="Polar residues" evidence="7">
    <location>
        <begin position="1"/>
        <end position="10"/>
    </location>
</feature>
<feature type="compositionally biased region" description="Pro residues" evidence="7">
    <location>
        <begin position="1046"/>
        <end position="1057"/>
    </location>
</feature>
<dbReference type="AlphaFoldDB" id="A0A4Y7QCN0"/>
<dbReference type="GO" id="GO:0006896">
    <property type="term" value="P:Golgi to vacuole transport"/>
    <property type="evidence" value="ECO:0007669"/>
    <property type="project" value="TreeGrafter"/>
</dbReference>
<feature type="region of interest" description="Disordered" evidence="7">
    <location>
        <begin position="990"/>
        <end position="1143"/>
    </location>
</feature>
<evidence type="ECO:0000259" key="8">
    <source>
        <dbReference type="Pfam" id="PF07928"/>
    </source>
</evidence>
<comment type="subcellular location">
    <subcellularLocation>
        <location evidence="1">Golgi apparatus</location>
        <location evidence="1">trans-Golgi network</location>
    </subcellularLocation>
</comment>
<evidence type="ECO:0000313" key="10">
    <source>
        <dbReference type="Proteomes" id="UP000294933"/>
    </source>
</evidence>
<keyword evidence="10" id="KW-1185">Reference proteome</keyword>
<reference evidence="9 10" key="1">
    <citation type="submission" date="2018-06" db="EMBL/GenBank/DDBJ databases">
        <title>A transcriptomic atlas of mushroom development highlights an independent origin of complex multicellularity.</title>
        <authorList>
            <consortium name="DOE Joint Genome Institute"/>
            <person name="Krizsan K."/>
            <person name="Almasi E."/>
            <person name="Merenyi Z."/>
            <person name="Sahu N."/>
            <person name="Viragh M."/>
            <person name="Koszo T."/>
            <person name="Mondo S."/>
            <person name="Kiss B."/>
            <person name="Balint B."/>
            <person name="Kues U."/>
            <person name="Barry K."/>
            <person name="Hegedus J.C."/>
            <person name="Henrissat B."/>
            <person name="Johnson J."/>
            <person name="Lipzen A."/>
            <person name="Ohm R."/>
            <person name="Nagy I."/>
            <person name="Pangilinan J."/>
            <person name="Yan J."/>
            <person name="Xiong Y."/>
            <person name="Grigoriev I.V."/>
            <person name="Hibbett D.S."/>
            <person name="Nagy L.G."/>
        </authorList>
    </citation>
    <scope>NUCLEOTIDE SEQUENCE [LARGE SCALE GENOMIC DNA]</scope>
    <source>
        <strain evidence="9 10">SZMC22713</strain>
    </source>
</reference>
<evidence type="ECO:0000313" key="9">
    <source>
        <dbReference type="EMBL" id="TDL25021.1"/>
    </source>
</evidence>
<dbReference type="GO" id="GO:0000938">
    <property type="term" value="C:GARP complex"/>
    <property type="evidence" value="ECO:0007669"/>
    <property type="project" value="InterPro"/>
</dbReference>
<dbReference type="GO" id="GO:0042147">
    <property type="term" value="P:retrograde transport, endosome to Golgi"/>
    <property type="evidence" value="ECO:0007669"/>
    <property type="project" value="InterPro"/>
</dbReference>
<evidence type="ECO:0000256" key="1">
    <source>
        <dbReference type="ARBA" id="ARBA00004601"/>
    </source>
</evidence>
<feature type="compositionally biased region" description="Basic and acidic residues" evidence="7">
    <location>
        <begin position="145"/>
        <end position="154"/>
    </location>
</feature>
<comment type="similarity">
    <text evidence="2">Belongs to the VPS54 family.</text>
</comment>
<feature type="region of interest" description="Disordered" evidence="7">
    <location>
        <begin position="96"/>
        <end position="117"/>
    </location>
</feature>
<protein>
    <submittedName>
        <fullName evidence="9">Vps54-domain-containing protein</fullName>
    </submittedName>
</protein>
<evidence type="ECO:0000256" key="5">
    <source>
        <dbReference type="ARBA" id="ARBA00023034"/>
    </source>
</evidence>
<evidence type="ECO:0000256" key="3">
    <source>
        <dbReference type="ARBA" id="ARBA00022448"/>
    </source>
</evidence>
<dbReference type="GO" id="GO:0019905">
    <property type="term" value="F:syntaxin binding"/>
    <property type="evidence" value="ECO:0007669"/>
    <property type="project" value="TreeGrafter"/>
</dbReference>
<dbReference type="InterPro" id="IPR012501">
    <property type="entry name" value="Vps54_C"/>
</dbReference>
<proteinExistence type="inferred from homology"/>
<dbReference type="VEuPathDB" id="FungiDB:BD410DRAFT_837898"/>
<evidence type="ECO:0000256" key="2">
    <source>
        <dbReference type="ARBA" id="ARBA00009150"/>
    </source>
</evidence>
<name>A0A4Y7QCN0_9AGAM</name>
<keyword evidence="5" id="KW-0333">Golgi apparatus</keyword>
<dbReference type="PANTHER" id="PTHR12965:SF0">
    <property type="entry name" value="VACUOLAR PROTEIN SORTING-ASSOCIATED PROTEIN 54"/>
    <property type="match status" value="1"/>
</dbReference>
<keyword evidence="6" id="KW-0175">Coiled coil</keyword>
<dbReference type="InterPro" id="IPR039745">
    <property type="entry name" value="Vps54"/>
</dbReference>